<name>A0A813XXS5_9BILA</name>
<dbReference type="Pfam" id="PF00754">
    <property type="entry name" value="F5_F8_type_C"/>
    <property type="match status" value="1"/>
</dbReference>
<comment type="caution">
    <text evidence="3">The sequence shown here is derived from an EMBL/GenBank/DDBJ whole genome shotgun (WGS) entry which is preliminary data.</text>
</comment>
<dbReference type="PROSITE" id="PS50022">
    <property type="entry name" value="FA58C_3"/>
    <property type="match status" value="1"/>
</dbReference>
<dbReference type="InterPro" id="IPR008979">
    <property type="entry name" value="Galactose-bd-like_sf"/>
</dbReference>
<organism evidence="3 6">
    <name type="scientific">Didymodactylos carnosus</name>
    <dbReference type="NCBI Taxonomy" id="1234261"/>
    <lineage>
        <taxon>Eukaryota</taxon>
        <taxon>Metazoa</taxon>
        <taxon>Spiralia</taxon>
        <taxon>Gnathifera</taxon>
        <taxon>Rotifera</taxon>
        <taxon>Eurotatoria</taxon>
        <taxon>Bdelloidea</taxon>
        <taxon>Philodinida</taxon>
        <taxon>Philodinidae</taxon>
        <taxon>Didymodactylos</taxon>
    </lineage>
</organism>
<dbReference type="SUPFAM" id="SSF49785">
    <property type="entry name" value="Galactose-binding domain-like"/>
    <property type="match status" value="1"/>
</dbReference>
<keyword evidence="6" id="KW-1185">Reference proteome</keyword>
<accession>A0A813XXS5</accession>
<dbReference type="Proteomes" id="UP000663829">
    <property type="component" value="Unassembled WGS sequence"/>
</dbReference>
<sequence>MADLSNIEIKLNETQLSSVLNKDNKNYGKKNLVDGSDETCWNSEAGSTQWIQINLAENVQLSSIAIKFQGGFSAKKLLLQCRLLKNEDEKMVSIAEFYPLDNNKLQIFNLTSSITTNSIRFQFDESYDMFSRIIIYSLKLFQKTTNEIE</sequence>
<dbReference type="EMBL" id="CAJNOK010000081">
    <property type="protein sequence ID" value="CAF0727787.1"/>
    <property type="molecule type" value="Genomic_DNA"/>
</dbReference>
<gene>
    <name evidence="3" type="ORF">GPM918_LOCUS7228</name>
    <name evidence="2" type="ORF">OVA965_LOCUS571</name>
    <name evidence="5" type="ORF">SRO942_LOCUS7231</name>
    <name evidence="4" type="ORF">TMI583_LOCUS571</name>
</gene>
<proteinExistence type="predicted"/>
<evidence type="ECO:0000313" key="3">
    <source>
        <dbReference type="EMBL" id="CAF0873542.1"/>
    </source>
</evidence>
<dbReference type="Proteomes" id="UP000681722">
    <property type="component" value="Unassembled WGS sequence"/>
</dbReference>
<dbReference type="EMBL" id="CAJNOQ010001168">
    <property type="protein sequence ID" value="CAF0873542.1"/>
    <property type="molecule type" value="Genomic_DNA"/>
</dbReference>
<dbReference type="AlphaFoldDB" id="A0A813XXS5"/>
<dbReference type="InterPro" id="IPR000421">
    <property type="entry name" value="FA58C"/>
</dbReference>
<evidence type="ECO:0000313" key="2">
    <source>
        <dbReference type="EMBL" id="CAF0727787.1"/>
    </source>
</evidence>
<dbReference type="Proteomes" id="UP000677228">
    <property type="component" value="Unassembled WGS sequence"/>
</dbReference>
<evidence type="ECO:0000313" key="5">
    <source>
        <dbReference type="EMBL" id="CAF3660760.1"/>
    </source>
</evidence>
<dbReference type="EMBL" id="CAJOBA010000081">
    <property type="protein sequence ID" value="CAF3502128.1"/>
    <property type="molecule type" value="Genomic_DNA"/>
</dbReference>
<dbReference type="Gene3D" id="2.60.120.260">
    <property type="entry name" value="Galactose-binding domain-like"/>
    <property type="match status" value="1"/>
</dbReference>
<protein>
    <recommendedName>
        <fullName evidence="1">F5/8 type C domain-containing protein</fullName>
    </recommendedName>
</protein>
<dbReference type="EMBL" id="CAJOBC010001169">
    <property type="protein sequence ID" value="CAF3660760.1"/>
    <property type="molecule type" value="Genomic_DNA"/>
</dbReference>
<evidence type="ECO:0000259" key="1">
    <source>
        <dbReference type="PROSITE" id="PS50022"/>
    </source>
</evidence>
<reference evidence="3" key="1">
    <citation type="submission" date="2021-02" db="EMBL/GenBank/DDBJ databases">
        <authorList>
            <person name="Nowell W R."/>
        </authorList>
    </citation>
    <scope>NUCLEOTIDE SEQUENCE</scope>
</reference>
<dbReference type="OrthoDB" id="10052260at2759"/>
<evidence type="ECO:0000313" key="4">
    <source>
        <dbReference type="EMBL" id="CAF3502128.1"/>
    </source>
</evidence>
<evidence type="ECO:0000313" key="6">
    <source>
        <dbReference type="Proteomes" id="UP000663829"/>
    </source>
</evidence>
<dbReference type="Proteomes" id="UP000682733">
    <property type="component" value="Unassembled WGS sequence"/>
</dbReference>
<feature type="domain" description="F5/8 type C" evidence="1">
    <location>
        <begin position="1"/>
        <end position="66"/>
    </location>
</feature>